<protein>
    <submittedName>
        <fullName evidence="3">Cysteine-rich VLP domain-containing protein</fullName>
    </submittedName>
</protein>
<dbReference type="Proteomes" id="UP000824101">
    <property type="component" value="Unassembled WGS sequence"/>
</dbReference>
<dbReference type="PROSITE" id="PS50157">
    <property type="entry name" value="ZINC_FINGER_C2H2_2"/>
    <property type="match status" value="1"/>
</dbReference>
<name>A0A9D2GIP8_9FIRM</name>
<dbReference type="InterPro" id="IPR013087">
    <property type="entry name" value="Znf_C2H2_type"/>
</dbReference>
<evidence type="ECO:0000313" key="4">
    <source>
        <dbReference type="Proteomes" id="UP000824101"/>
    </source>
</evidence>
<dbReference type="AlphaFoldDB" id="A0A9D2GIP8"/>
<reference evidence="3" key="2">
    <citation type="submission" date="2021-04" db="EMBL/GenBank/DDBJ databases">
        <authorList>
            <person name="Gilroy R."/>
        </authorList>
    </citation>
    <scope>NUCLEOTIDE SEQUENCE</scope>
    <source>
        <strain evidence="3">ChiBcec1-1093</strain>
    </source>
</reference>
<dbReference type="SUPFAM" id="SSF63393">
    <property type="entry name" value="RNA polymerase subunits"/>
    <property type="match status" value="1"/>
</dbReference>
<comment type="caution">
    <text evidence="3">The sequence shown here is derived from an EMBL/GenBank/DDBJ whole genome shotgun (WGS) entry which is preliminary data.</text>
</comment>
<accession>A0A9D2GIP8</accession>
<proteinExistence type="predicted"/>
<dbReference type="EMBL" id="DXBC01000145">
    <property type="protein sequence ID" value="HIZ79938.1"/>
    <property type="molecule type" value="Genomic_DNA"/>
</dbReference>
<organism evidence="3 4">
    <name type="scientific">Candidatus Lachnoclostridium stercorigallinarum</name>
    <dbReference type="NCBI Taxonomy" id="2838634"/>
    <lineage>
        <taxon>Bacteria</taxon>
        <taxon>Bacillati</taxon>
        <taxon>Bacillota</taxon>
        <taxon>Clostridia</taxon>
        <taxon>Lachnospirales</taxon>
        <taxon>Lachnospiraceae</taxon>
    </lineage>
</organism>
<dbReference type="InterPro" id="IPR029040">
    <property type="entry name" value="RPABC4/Spt4"/>
</dbReference>
<feature type="region of interest" description="Disordered" evidence="1">
    <location>
        <begin position="102"/>
        <end position="124"/>
    </location>
</feature>
<dbReference type="Gene3D" id="2.20.28.30">
    <property type="entry name" value="RNA polymerase ii, chain L"/>
    <property type="match status" value="1"/>
</dbReference>
<dbReference type="InterPro" id="IPR025973">
    <property type="entry name" value="Cys_rich_VLP_dom"/>
</dbReference>
<evidence type="ECO:0000259" key="2">
    <source>
        <dbReference type="PROSITE" id="PS50157"/>
    </source>
</evidence>
<gene>
    <name evidence="3" type="ORF">IAA17_09155</name>
</gene>
<feature type="domain" description="C2H2-type" evidence="2">
    <location>
        <begin position="76"/>
        <end position="108"/>
    </location>
</feature>
<reference evidence="3" key="1">
    <citation type="journal article" date="2021" name="PeerJ">
        <title>Extensive microbial diversity within the chicken gut microbiome revealed by metagenomics and culture.</title>
        <authorList>
            <person name="Gilroy R."/>
            <person name="Ravi A."/>
            <person name="Getino M."/>
            <person name="Pursley I."/>
            <person name="Horton D.L."/>
            <person name="Alikhan N.F."/>
            <person name="Baker D."/>
            <person name="Gharbi K."/>
            <person name="Hall N."/>
            <person name="Watson M."/>
            <person name="Adriaenssens E.M."/>
            <person name="Foster-Nyarko E."/>
            <person name="Jarju S."/>
            <person name="Secka A."/>
            <person name="Antonio M."/>
            <person name="Oren A."/>
            <person name="Chaudhuri R.R."/>
            <person name="La Ragione R."/>
            <person name="Hildebrand F."/>
            <person name="Pallen M.J."/>
        </authorList>
    </citation>
    <scope>NUCLEOTIDE SEQUENCE</scope>
    <source>
        <strain evidence="3">ChiBcec1-1093</strain>
    </source>
</reference>
<evidence type="ECO:0000256" key="1">
    <source>
        <dbReference type="SAM" id="MobiDB-lite"/>
    </source>
</evidence>
<dbReference type="Pfam" id="PF14194">
    <property type="entry name" value="Cys_rich_VLP"/>
    <property type="match status" value="1"/>
</dbReference>
<evidence type="ECO:0000313" key="3">
    <source>
        <dbReference type="EMBL" id="HIZ79938.1"/>
    </source>
</evidence>
<sequence>MPERIELTPSQRRQCNRLIKRLCANFDDGNCLLLDDGEPCVCPQTISYSLLCRYFRNAVLPADKELYAEIFKQRTYRCAECGAVFTPNSNRQKYCTACGKRIHRKQKTESERRRRSGTLSTEKA</sequence>